<accession>Q8C5C2</accession>
<dbReference type="MGI" id="MGI:3642582">
    <property type="gene designation" value="Gm9926"/>
</dbReference>
<organism evidence="1">
    <name type="scientific">Mus musculus</name>
    <name type="common">Mouse</name>
    <dbReference type="NCBI Taxonomy" id="10090"/>
    <lineage>
        <taxon>Eukaryota</taxon>
        <taxon>Metazoa</taxon>
        <taxon>Chordata</taxon>
        <taxon>Craniata</taxon>
        <taxon>Vertebrata</taxon>
        <taxon>Euteleostomi</taxon>
        <taxon>Mammalia</taxon>
        <taxon>Eutheria</taxon>
        <taxon>Euarchontoglires</taxon>
        <taxon>Glires</taxon>
        <taxon>Rodentia</taxon>
        <taxon>Myomorpha</taxon>
        <taxon>Muroidea</taxon>
        <taxon>Muridae</taxon>
        <taxon>Murinae</taxon>
        <taxon>Mus</taxon>
        <taxon>Mus</taxon>
    </lineage>
</organism>
<evidence type="ECO:0000313" key="1">
    <source>
        <dbReference type="EMBL" id="BAC37466.1"/>
    </source>
</evidence>
<reference evidence="1" key="8">
    <citation type="journal article" date="2005" name="Science">
        <title>Antisense Transcription in the Mammalian Transcriptome.</title>
        <authorList>
            <consortium name="RIKEN Genome Exploration Research Group and Genome Science Group (Genome Network Project Core Group) and the FANTOM Consortium"/>
        </authorList>
    </citation>
    <scope>NUCLEOTIDE SEQUENCE</scope>
    <source>
        <strain evidence="1">C57BL/6J</strain>
        <tissue evidence="1">Cecum</tissue>
    </source>
</reference>
<dbReference type="EMBL" id="AK078927">
    <property type="protein sequence ID" value="BAC37466.1"/>
    <property type="molecule type" value="mRNA"/>
</dbReference>
<gene>
    <name evidence="2" type="primary">Gm9926</name>
</gene>
<name>Q8C5C2_MOUSE</name>
<protein>
    <submittedName>
        <fullName evidence="1">Uncharacterized protein</fullName>
    </submittedName>
</protein>
<reference evidence="1" key="3">
    <citation type="journal article" date="2000" name="Genome Res.">
        <title>RIKEN integrated sequence analysis (RISA) system--384-format sequencing pipeline with 384 multicapillary sequencer.</title>
        <authorList>
            <person name="Shibata K."/>
            <person name="Itoh M."/>
            <person name="Aizawa K."/>
            <person name="Nagaoka S."/>
            <person name="Sasaki N."/>
            <person name="Carninci P."/>
            <person name="Konno H."/>
            <person name="Akiyama J."/>
            <person name="Nishi K."/>
            <person name="Kitsunai T."/>
            <person name="Tashiro H."/>
            <person name="Itoh M."/>
            <person name="Sumi N."/>
            <person name="Ishii Y."/>
            <person name="Nakamura S."/>
            <person name="Hazama M."/>
            <person name="Nishine T."/>
            <person name="Harada A."/>
            <person name="Yamamoto R."/>
            <person name="Matsumoto H."/>
            <person name="Sakaguchi S."/>
            <person name="Ikegami T."/>
            <person name="Kashiwagi K."/>
            <person name="Fujiwake S."/>
            <person name="Inoue K."/>
            <person name="Togawa Y."/>
            <person name="Izawa M."/>
            <person name="Ohara E."/>
            <person name="Watahiki M."/>
            <person name="Yoneda Y."/>
            <person name="Ishikawa T."/>
            <person name="Ozawa K."/>
            <person name="Tanaka T."/>
            <person name="Matsuura S."/>
            <person name="Kawai J."/>
            <person name="Okazaki Y."/>
            <person name="Muramatsu M."/>
            <person name="Inoue Y."/>
            <person name="Kira A."/>
            <person name="Hayashizaki Y."/>
        </authorList>
    </citation>
    <scope>NUCLEOTIDE SEQUENCE</scope>
    <source>
        <strain evidence="1">C57BL/6J</strain>
        <tissue evidence="1">Cecum</tissue>
    </source>
</reference>
<reference evidence="1" key="6">
    <citation type="submission" date="2002-04" db="EMBL/GenBank/DDBJ databases">
        <authorList>
            <person name="Adachi J."/>
            <person name="Aizawa K."/>
            <person name="Akimura T."/>
            <person name="Arakawa T."/>
            <person name="Bono H."/>
            <person name="Carninci P."/>
            <person name="Fukuda S."/>
            <person name="Furuno M."/>
            <person name="Hanagaki T."/>
            <person name="Hara A."/>
            <person name="Hashizume W."/>
            <person name="Hayashida K."/>
            <person name="Hayatsu N."/>
            <person name="Hiramoto K."/>
            <person name="Hiraoka T."/>
            <person name="Hirozane T."/>
            <person name="Hori F."/>
            <person name="Imotani K."/>
            <person name="Ishii Y."/>
            <person name="Itoh M."/>
            <person name="Kagawa I."/>
            <person name="Kasukawa T."/>
            <person name="Katoh H."/>
            <person name="Kawai J."/>
            <person name="Kojima Y."/>
            <person name="Kondo S."/>
            <person name="Konno H."/>
            <person name="Kouda M."/>
            <person name="Koya S."/>
            <person name="Kurihara C."/>
            <person name="Matsuyama T."/>
            <person name="Miyazaki A."/>
            <person name="Murata M."/>
            <person name="Nakamura M."/>
            <person name="Nishi K."/>
            <person name="Nomura K."/>
            <person name="Numazaki R."/>
            <person name="Ohno M."/>
            <person name="Ohsato N."/>
            <person name="Okazaki Y."/>
            <person name="Saito R."/>
            <person name="Saitoh H."/>
            <person name="Sakai C."/>
            <person name="Sakai K."/>
            <person name="Sakazume N."/>
            <person name="Sano H."/>
            <person name="Sasaki D."/>
            <person name="Shibata K."/>
            <person name="Shinagawa A."/>
            <person name="Shiraki T."/>
            <person name="Sogabe Y."/>
            <person name="Tagami M."/>
            <person name="Tagawa A."/>
            <person name="Takahashi F."/>
            <person name="Takaku-Akahira S."/>
            <person name="Takeda Y."/>
            <person name="Tanaka T."/>
            <person name="Tomaru A."/>
            <person name="Toya T."/>
            <person name="Yasunishi A."/>
            <person name="Muramatsu M."/>
            <person name="Hayashizaki Y."/>
        </authorList>
    </citation>
    <scope>NUCLEOTIDE SEQUENCE</scope>
    <source>
        <strain evidence="1">C57BL/6J</strain>
        <tissue evidence="1">Cecum</tissue>
    </source>
</reference>
<dbReference type="AGR" id="MGI:3642582"/>
<reference evidence="1" key="2">
    <citation type="journal article" date="2000" name="Genome Res.">
        <title>Normalization and subtraction of cap-trapper-selected cDNAs to prepare full-length cDNA libraries for rapid discovery of new genes.</title>
        <authorList>
            <person name="Carninci P."/>
            <person name="Shibata Y."/>
            <person name="Hayatsu N."/>
            <person name="Sugahara Y."/>
            <person name="Shibata K."/>
            <person name="Itoh M."/>
            <person name="Konno H."/>
            <person name="Okazaki Y."/>
            <person name="Muramatsu M."/>
            <person name="Hayashizaki Y."/>
        </authorList>
    </citation>
    <scope>NUCLEOTIDE SEQUENCE</scope>
    <source>
        <strain evidence="1">C57BL/6J</strain>
        <tissue evidence="1">Cecum</tissue>
    </source>
</reference>
<reference evidence="1" key="1">
    <citation type="journal article" date="1999" name="Methods Enzymol.">
        <title>High-efficiency full-length cDNA cloning.</title>
        <authorList>
            <person name="Carninci P."/>
            <person name="Hayashizaki Y."/>
        </authorList>
    </citation>
    <scope>NUCLEOTIDE SEQUENCE</scope>
    <source>
        <strain evidence="1">C57BL/6J</strain>
        <tissue evidence="1">Cecum</tissue>
    </source>
</reference>
<sequence>MFAILPNTKLFPLNSFRGSLRTSCASCTECHLPGQELVHCQNIRPLEGGQAPRSESELVASGLCWQAAGRCRPKGQLDRWSSCGLLTGNRASRAGGWEETFW</sequence>
<reference evidence="1" key="4">
    <citation type="journal article" date="2001" name="Nature">
        <title>Functional annotation of a full-length mouse cDNA collection.</title>
        <authorList>
            <consortium name="The RIKEN Genome Exploration Research Group Phase II Team and the FANTOM Consortium"/>
        </authorList>
    </citation>
    <scope>NUCLEOTIDE SEQUENCE</scope>
    <source>
        <strain evidence="1">C57BL/6J</strain>
        <tissue evidence="1">Cecum</tissue>
    </source>
</reference>
<dbReference type="AlphaFoldDB" id="Q8C5C2"/>
<proteinExistence type="evidence at transcript level"/>
<reference evidence="1" key="7">
    <citation type="journal article" date="2005" name="Science">
        <title>The Transcriptional Landscape of the Mammalian Genome.</title>
        <authorList>
            <consortium name="The FANTOM Consortium"/>
            <consortium name="Riken Genome Exploration Research Group and Genome Science Group (Genome Network Project Core Group)"/>
        </authorList>
    </citation>
    <scope>NUCLEOTIDE SEQUENCE</scope>
    <source>
        <strain evidence="1">C57BL/6J</strain>
        <tissue evidence="1">Cecum</tissue>
    </source>
</reference>
<reference evidence="1" key="5">
    <citation type="journal article" date="2002" name="Nature">
        <title>Analysis of the mouse transcriptome based on functional annotation of 60,770 full-length cDNAs.</title>
        <authorList>
            <consortium name="The FANTOM Consortium and the RIKEN Genome Exploration Research Group Phase I and II Team"/>
        </authorList>
    </citation>
    <scope>NUCLEOTIDE SEQUENCE</scope>
    <source>
        <strain evidence="1">C57BL/6J</strain>
        <tissue evidence="1">Cecum</tissue>
    </source>
</reference>
<evidence type="ECO:0000313" key="2">
    <source>
        <dbReference type="MGI" id="MGI:3642582"/>
    </source>
</evidence>